<evidence type="ECO:0000313" key="7">
    <source>
        <dbReference type="Proteomes" id="UP001156682"/>
    </source>
</evidence>
<dbReference type="Gene3D" id="1.10.443.10">
    <property type="entry name" value="Intergrase catalytic core"/>
    <property type="match status" value="1"/>
</dbReference>
<dbReference type="Gene3D" id="1.10.150.130">
    <property type="match status" value="1"/>
</dbReference>
<gene>
    <name evidence="6" type="ORF">GCM10007878_24810</name>
</gene>
<dbReference type="PANTHER" id="PTHR30629">
    <property type="entry name" value="PROPHAGE INTEGRASE"/>
    <property type="match status" value="1"/>
</dbReference>
<sequence>MTILDSSRRKLVAVSLRKIKPLEKTKRYSDGYGLYLEVRPNGSKYWRYNYRFFDKQKTLSIGVYPQVSLGEARQLHEQAYKLLMNGIDPNDAKKAEQLSDSDDAKNTFEAISHEWLSYYMSDKSVGHKVRAERMLFKHLAKLKNRQIAAISAPEMLGILRDIESTGTIDTAHRCRATAAQVFAYAIQTGRANQNPARELIGALKQPLVTHRAAMLDPTSLGRLLRDIDNSNARPVTKTAMQLSPLLFQRPGEIRAMEWEELDFDKKLWLIPAEKMKMRNAHIVPLADQAISLIKNLEPLTRNGRYVFPSARGKTRCMSDAAVRTALRDMGYSKDEVTPHGFRATARTLLDEVLGFRVDWIEQQLAHTVKDVNGRAYNRTKHLDQRIEMMQAWADYLDSLKTN</sequence>
<dbReference type="InterPro" id="IPR053876">
    <property type="entry name" value="Phage_int_M"/>
</dbReference>
<dbReference type="PROSITE" id="PS51898">
    <property type="entry name" value="TYR_RECOMBINASE"/>
    <property type="match status" value="1"/>
</dbReference>
<keyword evidence="2" id="KW-0229">DNA integration</keyword>
<dbReference type="RefSeq" id="WP_051610586.1">
    <property type="nucleotide sequence ID" value="NZ_BSOR01000068.1"/>
</dbReference>
<feature type="domain" description="Tyr recombinase" evidence="5">
    <location>
        <begin position="210"/>
        <end position="394"/>
    </location>
</feature>
<evidence type="ECO:0000313" key="6">
    <source>
        <dbReference type="EMBL" id="GLR65042.1"/>
    </source>
</evidence>
<dbReference type="Pfam" id="PF22022">
    <property type="entry name" value="Phage_int_M"/>
    <property type="match status" value="1"/>
</dbReference>
<dbReference type="Proteomes" id="UP001156682">
    <property type="component" value="Unassembled WGS sequence"/>
</dbReference>
<keyword evidence="7" id="KW-1185">Reference proteome</keyword>
<dbReference type="Pfam" id="PF13356">
    <property type="entry name" value="Arm-DNA-bind_3"/>
    <property type="match status" value="1"/>
</dbReference>
<evidence type="ECO:0000259" key="5">
    <source>
        <dbReference type="PROSITE" id="PS51898"/>
    </source>
</evidence>
<name>A0ABQ6A059_9GAMM</name>
<organism evidence="6 7">
    <name type="scientific">Marinospirillum insulare</name>
    <dbReference type="NCBI Taxonomy" id="217169"/>
    <lineage>
        <taxon>Bacteria</taxon>
        <taxon>Pseudomonadati</taxon>
        <taxon>Pseudomonadota</taxon>
        <taxon>Gammaproteobacteria</taxon>
        <taxon>Oceanospirillales</taxon>
        <taxon>Oceanospirillaceae</taxon>
        <taxon>Marinospirillum</taxon>
    </lineage>
</organism>
<evidence type="ECO:0000256" key="4">
    <source>
        <dbReference type="ARBA" id="ARBA00023172"/>
    </source>
</evidence>
<dbReference type="InterPro" id="IPR050808">
    <property type="entry name" value="Phage_Integrase"/>
</dbReference>
<proteinExistence type="inferred from homology"/>
<dbReference type="InterPro" id="IPR011010">
    <property type="entry name" value="DNA_brk_join_enz"/>
</dbReference>
<dbReference type="Pfam" id="PF00589">
    <property type="entry name" value="Phage_integrase"/>
    <property type="match status" value="1"/>
</dbReference>
<evidence type="ECO:0000256" key="1">
    <source>
        <dbReference type="ARBA" id="ARBA00008857"/>
    </source>
</evidence>
<dbReference type="InterPro" id="IPR025166">
    <property type="entry name" value="Integrase_DNA_bind_dom"/>
</dbReference>
<keyword evidence="4" id="KW-0233">DNA recombination</keyword>
<comment type="similarity">
    <text evidence="1">Belongs to the 'phage' integrase family.</text>
</comment>
<dbReference type="InterPro" id="IPR010998">
    <property type="entry name" value="Integrase_recombinase_N"/>
</dbReference>
<accession>A0ABQ6A059</accession>
<dbReference type="SUPFAM" id="SSF56349">
    <property type="entry name" value="DNA breaking-rejoining enzymes"/>
    <property type="match status" value="1"/>
</dbReference>
<comment type="caution">
    <text evidence="6">The sequence shown here is derived from an EMBL/GenBank/DDBJ whole genome shotgun (WGS) entry which is preliminary data.</text>
</comment>
<dbReference type="InterPro" id="IPR038488">
    <property type="entry name" value="Integrase_DNA-bd_sf"/>
</dbReference>
<dbReference type="CDD" id="cd00801">
    <property type="entry name" value="INT_P4_C"/>
    <property type="match status" value="1"/>
</dbReference>
<dbReference type="InterPro" id="IPR013762">
    <property type="entry name" value="Integrase-like_cat_sf"/>
</dbReference>
<protein>
    <submittedName>
        <fullName evidence="6">Integrase</fullName>
    </submittedName>
</protein>
<dbReference type="PANTHER" id="PTHR30629:SF2">
    <property type="entry name" value="PROPHAGE INTEGRASE INTS-RELATED"/>
    <property type="match status" value="1"/>
</dbReference>
<dbReference type="Gene3D" id="3.30.160.390">
    <property type="entry name" value="Integrase, DNA-binding domain"/>
    <property type="match status" value="1"/>
</dbReference>
<reference evidence="7" key="1">
    <citation type="journal article" date="2019" name="Int. J. Syst. Evol. Microbiol.">
        <title>The Global Catalogue of Microorganisms (GCM) 10K type strain sequencing project: providing services to taxonomists for standard genome sequencing and annotation.</title>
        <authorList>
            <consortium name="The Broad Institute Genomics Platform"/>
            <consortium name="The Broad Institute Genome Sequencing Center for Infectious Disease"/>
            <person name="Wu L."/>
            <person name="Ma J."/>
        </authorList>
    </citation>
    <scope>NUCLEOTIDE SEQUENCE [LARGE SCALE GENOMIC DNA]</scope>
    <source>
        <strain evidence="7">NBRC 100033</strain>
    </source>
</reference>
<dbReference type="InterPro" id="IPR002104">
    <property type="entry name" value="Integrase_catalytic"/>
</dbReference>
<evidence type="ECO:0000256" key="3">
    <source>
        <dbReference type="ARBA" id="ARBA00023125"/>
    </source>
</evidence>
<evidence type="ECO:0000256" key="2">
    <source>
        <dbReference type="ARBA" id="ARBA00022908"/>
    </source>
</evidence>
<dbReference type="EMBL" id="BSOR01000068">
    <property type="protein sequence ID" value="GLR65042.1"/>
    <property type="molecule type" value="Genomic_DNA"/>
</dbReference>
<keyword evidence="3" id="KW-0238">DNA-binding</keyword>